<name>A0AA37LIX7_9PEZI</name>
<feature type="region of interest" description="Disordered" evidence="1">
    <location>
        <begin position="1"/>
        <end position="25"/>
    </location>
</feature>
<dbReference type="GeneID" id="73325860"/>
<feature type="compositionally biased region" description="Acidic residues" evidence="1">
    <location>
        <begin position="1"/>
        <end position="12"/>
    </location>
</feature>
<dbReference type="RefSeq" id="XP_049127227.1">
    <property type="nucleotide sequence ID" value="XM_049271270.1"/>
</dbReference>
<evidence type="ECO:0000313" key="2">
    <source>
        <dbReference type="EMBL" id="GKT44877.1"/>
    </source>
</evidence>
<dbReference type="AlphaFoldDB" id="A0AA37LIX7"/>
<dbReference type="EMBL" id="BQXU01000011">
    <property type="protein sequence ID" value="GKT44877.1"/>
    <property type="molecule type" value="Genomic_DNA"/>
</dbReference>
<sequence>MLYVIDDDDEDCPKEPMSGDVDEGFNVDIEGVANDADTEIDDKFFNTVVGKVVDKTAGSDVDREVV</sequence>
<proteinExistence type="predicted"/>
<dbReference type="Proteomes" id="UP001055115">
    <property type="component" value="Unassembled WGS sequence"/>
</dbReference>
<organism evidence="2 3">
    <name type="scientific">Colletotrichum spaethianum</name>
    <dbReference type="NCBI Taxonomy" id="700344"/>
    <lineage>
        <taxon>Eukaryota</taxon>
        <taxon>Fungi</taxon>
        <taxon>Dikarya</taxon>
        <taxon>Ascomycota</taxon>
        <taxon>Pezizomycotina</taxon>
        <taxon>Sordariomycetes</taxon>
        <taxon>Hypocreomycetidae</taxon>
        <taxon>Glomerellales</taxon>
        <taxon>Glomerellaceae</taxon>
        <taxon>Colletotrichum</taxon>
        <taxon>Colletotrichum spaethianum species complex</taxon>
    </lineage>
</organism>
<gene>
    <name evidence="2" type="ORF">ColSpa_05058</name>
</gene>
<evidence type="ECO:0000256" key="1">
    <source>
        <dbReference type="SAM" id="MobiDB-lite"/>
    </source>
</evidence>
<keyword evidence="3" id="KW-1185">Reference proteome</keyword>
<accession>A0AA37LIX7</accession>
<protein>
    <submittedName>
        <fullName evidence="2">Uncharacterized protein</fullName>
    </submittedName>
</protein>
<evidence type="ECO:0000313" key="3">
    <source>
        <dbReference type="Proteomes" id="UP001055115"/>
    </source>
</evidence>
<reference evidence="2 3" key="1">
    <citation type="submission" date="2022-03" db="EMBL/GenBank/DDBJ databases">
        <title>Genome data of Colletotrichum spp.</title>
        <authorList>
            <person name="Utami Y.D."/>
            <person name="Hiruma K."/>
        </authorList>
    </citation>
    <scope>NUCLEOTIDE SEQUENCE [LARGE SCALE GENOMIC DNA]</scope>
    <source>
        <strain evidence="2 3">MAFF 239500</strain>
    </source>
</reference>
<comment type="caution">
    <text evidence="2">The sequence shown here is derived from an EMBL/GenBank/DDBJ whole genome shotgun (WGS) entry which is preliminary data.</text>
</comment>